<feature type="zinc finger region" description="C3H1-type" evidence="5">
    <location>
        <begin position="87"/>
        <end position="115"/>
    </location>
</feature>
<feature type="compositionally biased region" description="Low complexity" evidence="6">
    <location>
        <begin position="20"/>
        <end position="31"/>
    </location>
</feature>
<evidence type="ECO:0000256" key="4">
    <source>
        <dbReference type="ARBA" id="ARBA00022833"/>
    </source>
</evidence>
<dbReference type="FunFam" id="4.10.1000.10:FF:000002">
    <property type="entry name" value="Zinc finger protein 36, C3H1 type-like 1"/>
    <property type="match status" value="1"/>
</dbReference>
<feature type="compositionally biased region" description="Polar residues" evidence="6">
    <location>
        <begin position="1"/>
        <end position="19"/>
    </location>
</feature>
<sequence>MEEQPQTPIKSPKTKTPNYTTSLSSTSSPSSAKTKRNIDIEAELNGQNLYKTELCQGWLQTGACRYGEKCQFAHGEDELRPVLRHPKYKTEICKTFSTTGSCPYGKRCRFVHQLSELRSSDQDPSLQAPTSEDSTAEIQRKLNELNLSLLSPDPVFPTPSVEEEVSGNAAKKGSRLPFFQKLRKQKW</sequence>
<protein>
    <recommendedName>
        <fullName evidence="7">C3H1-type domain-containing protein</fullName>
    </recommendedName>
</protein>
<dbReference type="PROSITE" id="PS50103">
    <property type="entry name" value="ZF_C3H1"/>
    <property type="match status" value="2"/>
</dbReference>
<dbReference type="PANTHER" id="PTHR12547:SF18">
    <property type="entry name" value="PROTEIN TIS11"/>
    <property type="match status" value="1"/>
</dbReference>
<dbReference type="Pfam" id="PF00642">
    <property type="entry name" value="zf-CCCH"/>
    <property type="match status" value="2"/>
</dbReference>
<dbReference type="GO" id="GO:0008270">
    <property type="term" value="F:zinc ion binding"/>
    <property type="evidence" value="ECO:0007669"/>
    <property type="project" value="UniProtKB-KW"/>
</dbReference>
<organism evidence="8">
    <name type="scientific">Arcella intermedia</name>
    <dbReference type="NCBI Taxonomy" id="1963864"/>
    <lineage>
        <taxon>Eukaryota</taxon>
        <taxon>Amoebozoa</taxon>
        <taxon>Tubulinea</taxon>
        <taxon>Elardia</taxon>
        <taxon>Arcellinida</taxon>
        <taxon>Sphaerothecina</taxon>
        <taxon>Arcellidae</taxon>
        <taxon>Arcella</taxon>
    </lineage>
</organism>
<evidence type="ECO:0000313" key="8">
    <source>
        <dbReference type="EMBL" id="NDV37416.1"/>
    </source>
</evidence>
<dbReference type="EMBL" id="GIBP01008447">
    <property type="protein sequence ID" value="NDV37416.1"/>
    <property type="molecule type" value="Transcribed_RNA"/>
</dbReference>
<name>A0A6B2LK09_9EUKA</name>
<reference evidence="8" key="1">
    <citation type="journal article" date="2020" name="J. Eukaryot. Microbiol.">
        <title>De novo Sequencing, Assembly and Annotation of the Transcriptome for the Free-Living Testate Amoeba Arcella intermedia.</title>
        <authorList>
            <person name="Ribeiro G.M."/>
            <person name="Porfirio-Sousa A.L."/>
            <person name="Maurer-Alcala X.X."/>
            <person name="Katz L.A."/>
            <person name="Lahr D.J.G."/>
        </authorList>
    </citation>
    <scope>NUCLEOTIDE SEQUENCE</scope>
</reference>
<feature type="domain" description="C3H1-type" evidence="7">
    <location>
        <begin position="49"/>
        <end position="77"/>
    </location>
</feature>
<keyword evidence="4 5" id="KW-0862">Zinc</keyword>
<dbReference type="SUPFAM" id="SSF90229">
    <property type="entry name" value="CCCH zinc finger"/>
    <property type="match status" value="2"/>
</dbReference>
<keyword evidence="3 5" id="KW-0863">Zinc-finger</keyword>
<feature type="region of interest" description="Disordered" evidence="6">
    <location>
        <begin position="151"/>
        <end position="170"/>
    </location>
</feature>
<dbReference type="InterPro" id="IPR036855">
    <property type="entry name" value="Znf_CCCH_sf"/>
</dbReference>
<feature type="region of interest" description="Disordered" evidence="6">
    <location>
        <begin position="1"/>
        <end position="35"/>
    </location>
</feature>
<dbReference type="PANTHER" id="PTHR12547">
    <property type="entry name" value="CCCH ZINC FINGER/TIS11-RELATED"/>
    <property type="match status" value="1"/>
</dbReference>
<keyword evidence="2" id="KW-0677">Repeat</keyword>
<dbReference type="Gene3D" id="4.10.1000.10">
    <property type="entry name" value="Zinc finger, CCCH-type"/>
    <property type="match status" value="2"/>
</dbReference>
<dbReference type="FunFam" id="4.10.1000.10:FF:000001">
    <property type="entry name" value="zinc finger CCCH domain-containing protein 15-like"/>
    <property type="match status" value="1"/>
</dbReference>
<feature type="zinc finger region" description="C3H1-type" evidence="5">
    <location>
        <begin position="49"/>
        <end position="77"/>
    </location>
</feature>
<evidence type="ECO:0000256" key="3">
    <source>
        <dbReference type="ARBA" id="ARBA00022771"/>
    </source>
</evidence>
<dbReference type="SMART" id="SM00356">
    <property type="entry name" value="ZnF_C3H1"/>
    <property type="match status" value="2"/>
</dbReference>
<dbReference type="AlphaFoldDB" id="A0A6B2LK09"/>
<dbReference type="InterPro" id="IPR000571">
    <property type="entry name" value="Znf_CCCH"/>
</dbReference>
<evidence type="ECO:0000256" key="1">
    <source>
        <dbReference type="ARBA" id="ARBA00022723"/>
    </source>
</evidence>
<evidence type="ECO:0000256" key="6">
    <source>
        <dbReference type="SAM" id="MobiDB-lite"/>
    </source>
</evidence>
<dbReference type="GO" id="GO:0003729">
    <property type="term" value="F:mRNA binding"/>
    <property type="evidence" value="ECO:0007669"/>
    <property type="project" value="InterPro"/>
</dbReference>
<keyword evidence="1 5" id="KW-0479">Metal-binding</keyword>
<feature type="domain" description="C3H1-type" evidence="7">
    <location>
        <begin position="87"/>
        <end position="115"/>
    </location>
</feature>
<evidence type="ECO:0000259" key="7">
    <source>
        <dbReference type="PROSITE" id="PS50103"/>
    </source>
</evidence>
<accession>A0A6B2LK09</accession>
<evidence type="ECO:0000256" key="5">
    <source>
        <dbReference type="PROSITE-ProRule" id="PRU00723"/>
    </source>
</evidence>
<dbReference type="InterPro" id="IPR045877">
    <property type="entry name" value="ZFP36-like"/>
</dbReference>
<evidence type="ECO:0000256" key="2">
    <source>
        <dbReference type="ARBA" id="ARBA00022737"/>
    </source>
</evidence>
<proteinExistence type="predicted"/>